<dbReference type="Proteomes" id="UP001214638">
    <property type="component" value="Unassembled WGS sequence"/>
</dbReference>
<protein>
    <submittedName>
        <fullName evidence="2">Uncharacterized protein</fullName>
    </submittedName>
</protein>
<gene>
    <name evidence="2" type="ORF">BdWA1_000932</name>
</gene>
<reference evidence="2" key="1">
    <citation type="journal article" date="2023" name="Nat. Microbiol.">
        <title>Babesia duncani multi-omics identifies virulence factors and drug targets.</title>
        <authorList>
            <person name="Singh P."/>
            <person name="Lonardi S."/>
            <person name="Liang Q."/>
            <person name="Vydyam P."/>
            <person name="Khabirova E."/>
            <person name="Fang T."/>
            <person name="Gihaz S."/>
            <person name="Thekkiniath J."/>
            <person name="Munshi M."/>
            <person name="Abel S."/>
            <person name="Ciampossin L."/>
            <person name="Batugedara G."/>
            <person name="Gupta M."/>
            <person name="Lu X.M."/>
            <person name="Lenz T."/>
            <person name="Chakravarty S."/>
            <person name="Cornillot E."/>
            <person name="Hu Y."/>
            <person name="Ma W."/>
            <person name="Gonzalez L.M."/>
            <person name="Sanchez S."/>
            <person name="Estrada K."/>
            <person name="Sanchez-Flores A."/>
            <person name="Montero E."/>
            <person name="Harb O.S."/>
            <person name="Le Roch K.G."/>
            <person name="Mamoun C.B."/>
        </authorList>
    </citation>
    <scope>NUCLEOTIDE SEQUENCE</scope>
    <source>
        <strain evidence="2">WA1</strain>
    </source>
</reference>
<comment type="caution">
    <text evidence="2">The sequence shown here is derived from an EMBL/GenBank/DDBJ whole genome shotgun (WGS) entry which is preliminary data.</text>
</comment>
<organism evidence="2 3">
    <name type="scientific">Babesia duncani</name>
    <dbReference type="NCBI Taxonomy" id="323732"/>
    <lineage>
        <taxon>Eukaryota</taxon>
        <taxon>Sar</taxon>
        <taxon>Alveolata</taxon>
        <taxon>Apicomplexa</taxon>
        <taxon>Aconoidasida</taxon>
        <taxon>Piroplasmida</taxon>
        <taxon>Babesiidae</taxon>
        <taxon>Babesia</taxon>
    </lineage>
</organism>
<feature type="compositionally biased region" description="Polar residues" evidence="1">
    <location>
        <begin position="82"/>
        <end position="99"/>
    </location>
</feature>
<sequence length="117" mass="13824">MAKKNNKKKILQRQKVIKDDFVNKSRRKEQKAMIKHLEQEMKAQVCFKRLWHLLQLDTLEIQPGSSMLVDCSSLPRQKRSKNNGVNFSRNLESSHPITSRQKKVLQRMLKRQRKIGG</sequence>
<feature type="region of interest" description="Disordered" evidence="1">
    <location>
        <begin position="77"/>
        <end position="117"/>
    </location>
</feature>
<name>A0AAD9PNB9_9APIC</name>
<evidence type="ECO:0000313" key="2">
    <source>
        <dbReference type="EMBL" id="KAK2197929.1"/>
    </source>
</evidence>
<accession>A0AAD9PNB9</accession>
<dbReference type="EMBL" id="JALLKP010000001">
    <property type="protein sequence ID" value="KAK2197929.1"/>
    <property type="molecule type" value="Genomic_DNA"/>
</dbReference>
<evidence type="ECO:0000256" key="1">
    <source>
        <dbReference type="SAM" id="MobiDB-lite"/>
    </source>
</evidence>
<keyword evidence="3" id="KW-1185">Reference proteome</keyword>
<proteinExistence type="predicted"/>
<dbReference type="KEGG" id="bdw:94335230"/>
<dbReference type="RefSeq" id="XP_067804771.1">
    <property type="nucleotide sequence ID" value="XM_067945980.1"/>
</dbReference>
<dbReference type="AlphaFoldDB" id="A0AAD9PNB9"/>
<evidence type="ECO:0000313" key="3">
    <source>
        <dbReference type="Proteomes" id="UP001214638"/>
    </source>
</evidence>
<feature type="compositionally biased region" description="Basic residues" evidence="1">
    <location>
        <begin position="100"/>
        <end position="117"/>
    </location>
</feature>
<dbReference type="GeneID" id="94335230"/>